<evidence type="ECO:0000259" key="5">
    <source>
        <dbReference type="PROSITE" id="PS50931"/>
    </source>
</evidence>
<dbReference type="PROSITE" id="PS50931">
    <property type="entry name" value="HTH_LYSR"/>
    <property type="match status" value="1"/>
</dbReference>
<feature type="domain" description="HTH lysR-type" evidence="5">
    <location>
        <begin position="7"/>
        <end position="64"/>
    </location>
</feature>
<dbReference type="PRINTS" id="PR00039">
    <property type="entry name" value="HTHLYSR"/>
</dbReference>
<dbReference type="Gene3D" id="1.10.10.10">
    <property type="entry name" value="Winged helix-like DNA-binding domain superfamily/Winged helix DNA-binding domain"/>
    <property type="match status" value="1"/>
</dbReference>
<dbReference type="RefSeq" id="WP_339106615.1">
    <property type="nucleotide sequence ID" value="NZ_CP146606.1"/>
</dbReference>
<dbReference type="InterPro" id="IPR036390">
    <property type="entry name" value="WH_DNA-bd_sf"/>
</dbReference>
<proteinExistence type="inferred from homology"/>
<evidence type="ECO:0000313" key="6">
    <source>
        <dbReference type="EMBL" id="WYK16848.1"/>
    </source>
</evidence>
<dbReference type="PANTHER" id="PTHR30537:SF74">
    <property type="entry name" value="HTH-TYPE TRANSCRIPTIONAL REGULATOR TRPI"/>
    <property type="match status" value="1"/>
</dbReference>
<keyword evidence="7" id="KW-1185">Reference proteome</keyword>
<dbReference type="InterPro" id="IPR036388">
    <property type="entry name" value="WH-like_DNA-bd_sf"/>
</dbReference>
<reference evidence="6 7" key="1">
    <citation type="submission" date="2024-02" db="EMBL/GenBank/DDBJ databases">
        <title>Roseovarius strain W115 nov., isolated from a marine algae.</title>
        <authorList>
            <person name="Lee M.W."/>
            <person name="Lee J.K."/>
            <person name="Kim J.M."/>
            <person name="Choi D.G."/>
            <person name="Baek J.H."/>
            <person name="Bayburt H."/>
            <person name="Jung J.J."/>
            <person name="Han D.M."/>
            <person name="Jeon C.O."/>
        </authorList>
    </citation>
    <scope>NUCLEOTIDE SEQUENCE [LARGE SCALE GENOMIC DNA]</scope>
    <source>
        <strain evidence="6 7">W115</strain>
    </source>
</reference>
<keyword evidence="2" id="KW-0805">Transcription regulation</keyword>
<keyword evidence="3" id="KW-0238">DNA-binding</keyword>
<dbReference type="Proteomes" id="UP001281305">
    <property type="component" value="Chromosome"/>
</dbReference>
<accession>A0ABZ2TAW2</accession>
<dbReference type="SUPFAM" id="SSF53850">
    <property type="entry name" value="Periplasmic binding protein-like II"/>
    <property type="match status" value="1"/>
</dbReference>
<evidence type="ECO:0000256" key="4">
    <source>
        <dbReference type="ARBA" id="ARBA00023163"/>
    </source>
</evidence>
<evidence type="ECO:0000256" key="1">
    <source>
        <dbReference type="ARBA" id="ARBA00009437"/>
    </source>
</evidence>
<dbReference type="InterPro" id="IPR005119">
    <property type="entry name" value="LysR_subst-bd"/>
</dbReference>
<organism evidence="6 7">
    <name type="scientific">Roseovarius rhodophyticola</name>
    <dbReference type="NCBI Taxonomy" id="3080827"/>
    <lineage>
        <taxon>Bacteria</taxon>
        <taxon>Pseudomonadati</taxon>
        <taxon>Pseudomonadota</taxon>
        <taxon>Alphaproteobacteria</taxon>
        <taxon>Rhodobacterales</taxon>
        <taxon>Roseobacteraceae</taxon>
        <taxon>Roseovarius</taxon>
    </lineage>
</organism>
<dbReference type="Gene3D" id="3.40.190.10">
    <property type="entry name" value="Periplasmic binding protein-like II"/>
    <property type="match status" value="2"/>
</dbReference>
<dbReference type="EMBL" id="CP146606">
    <property type="protein sequence ID" value="WYK16848.1"/>
    <property type="molecule type" value="Genomic_DNA"/>
</dbReference>
<protein>
    <submittedName>
        <fullName evidence="6">LysR family transcriptional regulator</fullName>
    </submittedName>
</protein>
<evidence type="ECO:0000256" key="2">
    <source>
        <dbReference type="ARBA" id="ARBA00023015"/>
    </source>
</evidence>
<name>A0ABZ2TAW2_9RHOB</name>
<gene>
    <name evidence="6" type="ORF">RZS32_010435</name>
</gene>
<keyword evidence="4" id="KW-0804">Transcription</keyword>
<dbReference type="PANTHER" id="PTHR30537">
    <property type="entry name" value="HTH-TYPE TRANSCRIPTIONAL REGULATOR"/>
    <property type="match status" value="1"/>
</dbReference>
<comment type="similarity">
    <text evidence="1">Belongs to the LysR transcriptional regulatory family.</text>
</comment>
<sequence>MNSTGLPPLTWLRAFEAAARHLSFTLASQELNLTQSAISQHVRSLEAFLGRELFIRRTRALQLTEAGANYLPTVREAFDLLARGTRSFTGGDPGQTLLVQCNMAFSVFWLAPRLPRLYAQHPWLTLNISTAIWDPERSAHDAPVEIRFGRPGDMSQTARPLPANTMYPVCIPQYQNGAFDLKTARLFDCSGMMGNWEYWSTATNTPFDQSNTVNLASTYVIAMQAALHGAGICMSHDAIAADLVEAGQLVRPFEGAAKLPEGYFLLSPASHDETPASRAFVSWLDREITAMHGNHPRTGTPFEK</sequence>
<evidence type="ECO:0000256" key="3">
    <source>
        <dbReference type="ARBA" id="ARBA00023125"/>
    </source>
</evidence>
<dbReference type="InterPro" id="IPR058163">
    <property type="entry name" value="LysR-type_TF_proteobact-type"/>
</dbReference>
<dbReference type="InterPro" id="IPR000847">
    <property type="entry name" value="LysR_HTH_N"/>
</dbReference>
<dbReference type="Pfam" id="PF03466">
    <property type="entry name" value="LysR_substrate"/>
    <property type="match status" value="1"/>
</dbReference>
<dbReference type="Pfam" id="PF00126">
    <property type="entry name" value="HTH_1"/>
    <property type="match status" value="1"/>
</dbReference>
<dbReference type="SUPFAM" id="SSF46785">
    <property type="entry name" value="Winged helix' DNA-binding domain"/>
    <property type="match status" value="1"/>
</dbReference>
<evidence type="ECO:0000313" key="7">
    <source>
        <dbReference type="Proteomes" id="UP001281305"/>
    </source>
</evidence>